<feature type="compositionally biased region" description="Polar residues" evidence="1">
    <location>
        <begin position="699"/>
        <end position="711"/>
    </location>
</feature>
<feature type="domain" description="Ams2/SPT21 N-terminal" evidence="2">
    <location>
        <begin position="21"/>
        <end position="57"/>
    </location>
</feature>
<dbReference type="Proteomes" id="UP000245783">
    <property type="component" value="Unassembled WGS sequence"/>
</dbReference>
<evidence type="ECO:0000313" key="4">
    <source>
        <dbReference type="Proteomes" id="UP000245783"/>
    </source>
</evidence>
<feature type="compositionally biased region" description="Basic and acidic residues" evidence="1">
    <location>
        <begin position="975"/>
        <end position="990"/>
    </location>
</feature>
<organism evidence="3 4">
    <name type="scientific">Ceraceosorus guamensis</name>
    <dbReference type="NCBI Taxonomy" id="1522189"/>
    <lineage>
        <taxon>Eukaryota</taxon>
        <taxon>Fungi</taxon>
        <taxon>Dikarya</taxon>
        <taxon>Basidiomycota</taxon>
        <taxon>Ustilaginomycotina</taxon>
        <taxon>Exobasidiomycetes</taxon>
        <taxon>Ceraceosorales</taxon>
        <taxon>Ceraceosoraceae</taxon>
        <taxon>Ceraceosorus</taxon>
    </lineage>
</organism>
<feature type="compositionally biased region" description="Basic and acidic residues" evidence="1">
    <location>
        <begin position="881"/>
        <end position="898"/>
    </location>
</feature>
<accession>A0A316W7K4</accession>
<feature type="compositionally biased region" description="Basic and acidic residues" evidence="1">
    <location>
        <begin position="140"/>
        <end position="152"/>
    </location>
</feature>
<evidence type="ECO:0000313" key="3">
    <source>
        <dbReference type="EMBL" id="PWN44691.1"/>
    </source>
</evidence>
<feature type="compositionally biased region" description="Low complexity" evidence="1">
    <location>
        <begin position="862"/>
        <end position="880"/>
    </location>
</feature>
<feature type="compositionally biased region" description="Polar residues" evidence="1">
    <location>
        <begin position="1345"/>
        <end position="1357"/>
    </location>
</feature>
<feature type="region of interest" description="Disordered" evidence="1">
    <location>
        <begin position="1"/>
        <end position="20"/>
    </location>
</feature>
<feature type="region of interest" description="Disordered" evidence="1">
    <location>
        <begin position="1345"/>
        <end position="1388"/>
    </location>
</feature>
<feature type="region of interest" description="Disordered" evidence="1">
    <location>
        <begin position="1281"/>
        <end position="1302"/>
    </location>
</feature>
<keyword evidence="4" id="KW-1185">Reference proteome</keyword>
<feature type="region of interest" description="Disordered" evidence="1">
    <location>
        <begin position="1093"/>
        <end position="1114"/>
    </location>
</feature>
<feature type="region of interest" description="Disordered" evidence="1">
    <location>
        <begin position="60"/>
        <end position="98"/>
    </location>
</feature>
<evidence type="ECO:0000256" key="1">
    <source>
        <dbReference type="SAM" id="MobiDB-lite"/>
    </source>
</evidence>
<feature type="region of interest" description="Disordered" evidence="1">
    <location>
        <begin position="1191"/>
        <end position="1230"/>
    </location>
</feature>
<feature type="compositionally biased region" description="Polar residues" evidence="1">
    <location>
        <begin position="1366"/>
        <end position="1380"/>
    </location>
</feature>
<dbReference type="Pfam" id="PF25823">
    <property type="entry name" value="Ams2-SPT21_N"/>
    <property type="match status" value="1"/>
</dbReference>
<protein>
    <recommendedName>
        <fullName evidence="2">Ams2/SPT21 N-terminal domain-containing protein</fullName>
    </recommendedName>
</protein>
<reference evidence="3 4" key="1">
    <citation type="journal article" date="2018" name="Mol. Biol. Evol.">
        <title>Broad Genomic Sampling Reveals a Smut Pathogenic Ancestry of the Fungal Clade Ustilaginomycotina.</title>
        <authorList>
            <person name="Kijpornyongpan T."/>
            <person name="Mondo S.J."/>
            <person name="Barry K."/>
            <person name="Sandor L."/>
            <person name="Lee J."/>
            <person name="Lipzen A."/>
            <person name="Pangilinan J."/>
            <person name="LaButti K."/>
            <person name="Hainaut M."/>
            <person name="Henrissat B."/>
            <person name="Grigoriev I.V."/>
            <person name="Spatafora J.W."/>
            <person name="Aime M.C."/>
        </authorList>
    </citation>
    <scope>NUCLEOTIDE SEQUENCE [LARGE SCALE GENOMIC DNA]</scope>
    <source>
        <strain evidence="3 4">MCA 4658</strain>
    </source>
</reference>
<name>A0A316W7K4_9BASI</name>
<feature type="region of interest" description="Disordered" evidence="1">
    <location>
        <begin position="575"/>
        <end position="711"/>
    </location>
</feature>
<dbReference type="RefSeq" id="XP_025371851.1">
    <property type="nucleotide sequence ID" value="XM_025513204.1"/>
</dbReference>
<feature type="compositionally biased region" description="Polar residues" evidence="1">
    <location>
        <begin position="1004"/>
        <end position="1013"/>
    </location>
</feature>
<dbReference type="GeneID" id="37035074"/>
<gene>
    <name evidence="3" type="ORF">IE81DRAFT_320999</name>
</gene>
<evidence type="ECO:0000259" key="2">
    <source>
        <dbReference type="Pfam" id="PF25823"/>
    </source>
</evidence>
<proteinExistence type="predicted"/>
<feature type="compositionally biased region" description="Low complexity" evidence="1">
    <location>
        <begin position="1098"/>
        <end position="1112"/>
    </location>
</feature>
<feature type="region of interest" description="Disordered" evidence="1">
    <location>
        <begin position="737"/>
        <end position="776"/>
    </location>
</feature>
<feature type="region of interest" description="Disordered" evidence="1">
    <location>
        <begin position="839"/>
        <end position="1043"/>
    </location>
</feature>
<feature type="compositionally biased region" description="Polar residues" evidence="1">
    <location>
        <begin position="238"/>
        <end position="252"/>
    </location>
</feature>
<feature type="compositionally biased region" description="Low complexity" evidence="1">
    <location>
        <begin position="637"/>
        <end position="648"/>
    </location>
</feature>
<feature type="region of interest" description="Disordered" evidence="1">
    <location>
        <begin position="324"/>
        <end position="401"/>
    </location>
</feature>
<dbReference type="InterPro" id="IPR057725">
    <property type="entry name" value="Ams2-SPT21_N"/>
</dbReference>
<feature type="region of interest" description="Disordered" evidence="1">
    <location>
        <begin position="269"/>
        <end position="306"/>
    </location>
</feature>
<feature type="compositionally biased region" description="Polar residues" evidence="1">
    <location>
        <begin position="271"/>
        <end position="306"/>
    </location>
</feature>
<dbReference type="InParanoid" id="A0A316W7K4"/>
<feature type="compositionally biased region" description="Acidic residues" evidence="1">
    <location>
        <begin position="427"/>
        <end position="441"/>
    </location>
</feature>
<feature type="compositionally biased region" description="Polar residues" evidence="1">
    <location>
        <begin position="670"/>
        <end position="688"/>
    </location>
</feature>
<feature type="region of interest" description="Disordered" evidence="1">
    <location>
        <begin position="427"/>
        <end position="447"/>
    </location>
</feature>
<feature type="compositionally biased region" description="Low complexity" evidence="1">
    <location>
        <begin position="80"/>
        <end position="98"/>
    </location>
</feature>
<dbReference type="OrthoDB" id="3199820at2759"/>
<feature type="compositionally biased region" description="Polar residues" evidence="1">
    <location>
        <begin position="1281"/>
        <end position="1298"/>
    </location>
</feature>
<dbReference type="EMBL" id="KZ819359">
    <property type="protein sequence ID" value="PWN44691.1"/>
    <property type="molecule type" value="Genomic_DNA"/>
</dbReference>
<sequence>MESRVRSAFSATSPPASLPTFGHISLKACLGAIYRASPELGLDERKDFTLYAVDPLESARSASQRQHGLVDKDSTRQRLASSGGSATPGSSSSAPQAAPISVGKGFWSWVLAEDGEGTSMVMGVVRGQYEEEEELEVTLKLKEAPRRSREQYDSMLKSFYPGSAKPTSRRRHDSGDEGDEEGAVPPPRRRRLEDLRTMSSPPPMTQRIDPRRPSLLGRGSSKQGNDVGMSVSPFAIPSATSKENGTNSSSSDVPALQLQLLELLRALQTQSGQSGQDASATAGQQSNVKGSSLETLPSTEATTVKTADASQQLAQLLGSAVSSFVPRHHGPSQVTAAPSPVPPRPGPIDGTSPMGELTPGYSGEDVLRGKSPRATSQTPAESKDPDSELSNTANDAAKARQSKRCYNCGIRGLRSWRFVQLSEEDRADIDSVEGSQVEEDEQARKRTPAGYELRRACNACGKAFLKTGQHREPKGADVPRLPRGRAFEEALANAIALNEISDSEMDELAANHPGLGKRARSGGLGPRTLSGVCERASKRTGLGPCLAPDLASARFKDFVKDSQGRWRTKRSILENPELIATGRPPGRKNGEAQGRSAQRMAAAKAVKQREENAAKISASSQKPPTVKEADAAEQRIAATTSSGAQAAARSHTDTAATSSFRVPRPAGASGPQTSPILPSVSARLNTPRGSAKLGGKSGPPSTSQSTYGASTFLLESSPGTALETLLSEGDFDWHEVTNNGPAVPVRRSPRKNPIGTRAAHNPFATEHSESTTDASEANHVELSAAHENAETPRSARTSGSSLPQSFTEAELFNLITTSPLTRGRLRSGNYELISEITNDDTIDPTTSSDPLTRSIDRTSRMPSSSTHTTPASHHSSSPSRASDRLTKGRVVMTDKERIGSATRNRSPSQARKAARQARAAHAGATLGPFMGVGPDELGSSDQEDGLPGIGSPTLRPAKRRRRTTPLTTGGSNNEQPDRTSRQPGGEREQQHLGSPQADAGDQTGIESSRTQVASRAIPWISGTPSAPLNGPRPASNVAPDIDLSTNFPGTANVPADPSPTDAGMRDDCTTHLQVPMTSASASLKIARRPLPATVEDCPSSSASSSPPDAVSPDWEEMDSASLLELFDDPYGLLARSGIGVDGSGISIDAFGGGVEIHDNVDWNQELDLFTQSGATGVAASMASGAVGRIGTSGAHQRVAHESKAPPMTPKKGTPSRSAASGPPLSTPSRKDTLVSALAAGQITPKRDLSPRQKQQLAASLSATPDAISAFFASFASSSPSKVGSQASNAAPTSAQQGSMPAPTFDLSNLASLHHGMAGIPAAPPIDLQDPAIKALLASFATTSDSSLLATAPRTSPSKALPAPSSIHESGSPVASTSSAALRTDQHAP</sequence>
<feature type="region of interest" description="Disordered" evidence="1">
    <location>
        <begin position="140"/>
        <end position="253"/>
    </location>
</feature>